<feature type="domain" description="CAAX prenyl protease 2/Lysostaphin resistance protein A-like" evidence="1">
    <location>
        <begin position="64"/>
        <end position="109"/>
    </location>
</feature>
<dbReference type="Pfam" id="PF02517">
    <property type="entry name" value="Rce1-like"/>
    <property type="match status" value="1"/>
</dbReference>
<reference evidence="2 3" key="1">
    <citation type="submission" date="2021-02" db="EMBL/GenBank/DDBJ databases">
        <title>Plant Genome Project.</title>
        <authorList>
            <person name="Zhang R.-G."/>
        </authorList>
    </citation>
    <scope>NUCLEOTIDE SEQUENCE [LARGE SCALE GENOMIC DNA]</scope>
    <source>
        <tissue evidence="2">Leaves</tissue>
    </source>
</reference>
<keyword evidence="3" id="KW-1185">Reference proteome</keyword>
<dbReference type="Proteomes" id="UP000827721">
    <property type="component" value="Unassembled WGS sequence"/>
</dbReference>
<accession>A0ABQ8IJS2</accession>
<sequence>MILSRRPTVGLYTLHPHSQFSSKASLKCCCTKIDATQKPIKIVAVKVVDNPIVKEILLSNNISKAAFVLVDCIITPVLEEAICRGFLLTSLVSTMKWQHAVVISSAIFNAA</sequence>
<gene>
    <name evidence="2" type="ORF">JRO89_XS01G0175700</name>
</gene>
<dbReference type="PANTHER" id="PTHR43592">
    <property type="entry name" value="CAAX AMINO TERMINAL PROTEASE"/>
    <property type="match status" value="1"/>
</dbReference>
<protein>
    <recommendedName>
        <fullName evidence="1">CAAX prenyl protease 2/Lysostaphin resistance protein A-like domain-containing protein</fullName>
    </recommendedName>
</protein>
<organism evidence="2 3">
    <name type="scientific">Xanthoceras sorbifolium</name>
    <dbReference type="NCBI Taxonomy" id="99658"/>
    <lineage>
        <taxon>Eukaryota</taxon>
        <taxon>Viridiplantae</taxon>
        <taxon>Streptophyta</taxon>
        <taxon>Embryophyta</taxon>
        <taxon>Tracheophyta</taxon>
        <taxon>Spermatophyta</taxon>
        <taxon>Magnoliopsida</taxon>
        <taxon>eudicotyledons</taxon>
        <taxon>Gunneridae</taxon>
        <taxon>Pentapetalae</taxon>
        <taxon>rosids</taxon>
        <taxon>malvids</taxon>
        <taxon>Sapindales</taxon>
        <taxon>Sapindaceae</taxon>
        <taxon>Xanthoceroideae</taxon>
        <taxon>Xanthoceras</taxon>
    </lineage>
</organism>
<evidence type="ECO:0000313" key="2">
    <source>
        <dbReference type="EMBL" id="KAH7576918.1"/>
    </source>
</evidence>
<name>A0ABQ8IJS2_9ROSI</name>
<dbReference type="InterPro" id="IPR003675">
    <property type="entry name" value="Rce1/LyrA-like_dom"/>
</dbReference>
<evidence type="ECO:0000313" key="3">
    <source>
        <dbReference type="Proteomes" id="UP000827721"/>
    </source>
</evidence>
<comment type="caution">
    <text evidence="2">The sequence shown here is derived from an EMBL/GenBank/DDBJ whole genome shotgun (WGS) entry which is preliminary data.</text>
</comment>
<proteinExistence type="predicted"/>
<dbReference type="EMBL" id="JAFEMO010000001">
    <property type="protein sequence ID" value="KAH7576918.1"/>
    <property type="molecule type" value="Genomic_DNA"/>
</dbReference>
<evidence type="ECO:0000259" key="1">
    <source>
        <dbReference type="Pfam" id="PF02517"/>
    </source>
</evidence>
<dbReference type="PANTHER" id="PTHR43592:SF4">
    <property type="entry name" value="CAAX AMINO TERMINAL PROTEASE FAMILY PROTEIN"/>
    <property type="match status" value="1"/>
</dbReference>